<evidence type="ECO:0000256" key="4">
    <source>
        <dbReference type="PIRSR" id="PIRSR001365-2"/>
    </source>
</evidence>
<protein>
    <submittedName>
        <fullName evidence="5">Dihydrodipicolinate synthase family protein</fullName>
    </submittedName>
</protein>
<feature type="active site" description="Schiff-base intermediate with substrate" evidence="3">
    <location>
        <position position="170"/>
    </location>
</feature>
<gene>
    <name evidence="5" type="ORF">D3227_19860</name>
</gene>
<dbReference type="PANTHER" id="PTHR12128">
    <property type="entry name" value="DIHYDRODIPICOLINATE SYNTHASE"/>
    <property type="match status" value="1"/>
</dbReference>
<feature type="binding site" evidence="4">
    <location>
        <position position="211"/>
    </location>
    <ligand>
        <name>pyruvate</name>
        <dbReference type="ChEBI" id="CHEBI:15361"/>
    </ligand>
</feature>
<reference evidence="5 6" key="1">
    <citation type="submission" date="2018-09" db="EMBL/GenBank/DDBJ databases">
        <title>Mesorhizobium carmichaelinearum sp. nov. isolated from Carmichaelinea spp. root nodules in New Zealand.</title>
        <authorList>
            <person name="De Meyer S.E."/>
        </authorList>
    </citation>
    <scope>NUCLEOTIDE SEQUENCE [LARGE SCALE GENOMIC DNA]</scope>
    <source>
        <strain evidence="5 6">ICMP19557</strain>
    </source>
</reference>
<sequence length="307" mass="32123">MKTLKGVIAATPTPLNADLSIDIDRLIGHCRWLLGEGGCDGINLLGTTGEATSFSVEQRIAAMRAVAQSGVPLQRMMVGTGASALADAVALTKAARDLGFAGALLLPPFYYKGIDAESLANHVGEVIAKAGPFGLKIYLYHIPQNTGVPFTAEAIARLRERYPDIVVGLKDSSGDIAFSRSLAVQFPGFDVFPSSEGSLTEWKSSRFAGCISATTNVTGALSQIAWSDPDSENGRQAATSAMAIRGVLGGFPLMASVKAALAAMTGDGGWERLMPPLRRLSPAERAELFARLGKTDFAAEHAPATAG</sequence>
<dbReference type="EMBL" id="QZWZ01000015">
    <property type="protein sequence ID" value="RJT36357.1"/>
    <property type="molecule type" value="Genomic_DNA"/>
</dbReference>
<evidence type="ECO:0000313" key="6">
    <source>
        <dbReference type="Proteomes" id="UP000272706"/>
    </source>
</evidence>
<dbReference type="Proteomes" id="UP000272706">
    <property type="component" value="Unassembled WGS sequence"/>
</dbReference>
<evidence type="ECO:0000256" key="1">
    <source>
        <dbReference type="ARBA" id="ARBA00023239"/>
    </source>
</evidence>
<dbReference type="AlphaFoldDB" id="A0A3A5KKC3"/>
<dbReference type="GO" id="GO:0008840">
    <property type="term" value="F:4-hydroxy-tetrahydrodipicolinate synthase activity"/>
    <property type="evidence" value="ECO:0007669"/>
    <property type="project" value="TreeGrafter"/>
</dbReference>
<dbReference type="InterPro" id="IPR002220">
    <property type="entry name" value="DapA-like"/>
</dbReference>
<dbReference type="PRINTS" id="PR00146">
    <property type="entry name" value="DHPICSNTHASE"/>
</dbReference>
<dbReference type="SUPFAM" id="SSF51569">
    <property type="entry name" value="Aldolase"/>
    <property type="match status" value="1"/>
</dbReference>
<dbReference type="CDD" id="cd00408">
    <property type="entry name" value="DHDPS-like"/>
    <property type="match status" value="1"/>
</dbReference>
<keyword evidence="6" id="KW-1185">Reference proteome</keyword>
<keyword evidence="1 2" id="KW-0456">Lyase</keyword>
<dbReference type="SMART" id="SM01130">
    <property type="entry name" value="DHDPS"/>
    <property type="match status" value="1"/>
</dbReference>
<comment type="caution">
    <text evidence="5">The sequence shown here is derived from an EMBL/GenBank/DDBJ whole genome shotgun (WGS) entry which is preliminary data.</text>
</comment>
<name>A0A3A5KKC3_9HYPH</name>
<evidence type="ECO:0000256" key="2">
    <source>
        <dbReference type="PIRNR" id="PIRNR001365"/>
    </source>
</evidence>
<dbReference type="PANTHER" id="PTHR12128:SF67">
    <property type="entry name" value="BLR3884 PROTEIN"/>
    <property type="match status" value="1"/>
</dbReference>
<accession>A0A3A5KKC3</accession>
<dbReference type="PIRSF" id="PIRSF001365">
    <property type="entry name" value="DHDPS"/>
    <property type="match status" value="1"/>
</dbReference>
<feature type="binding site" evidence="4">
    <location>
        <position position="48"/>
    </location>
    <ligand>
        <name>pyruvate</name>
        <dbReference type="ChEBI" id="CHEBI:15361"/>
    </ligand>
</feature>
<evidence type="ECO:0000256" key="3">
    <source>
        <dbReference type="PIRSR" id="PIRSR001365-1"/>
    </source>
</evidence>
<dbReference type="RefSeq" id="WP_120015999.1">
    <property type="nucleotide sequence ID" value="NZ_QZWZ01000015.1"/>
</dbReference>
<feature type="active site" description="Proton donor/acceptor" evidence="3">
    <location>
        <position position="140"/>
    </location>
</feature>
<proteinExistence type="inferred from homology"/>
<dbReference type="InterPro" id="IPR013785">
    <property type="entry name" value="Aldolase_TIM"/>
</dbReference>
<dbReference type="Pfam" id="PF00701">
    <property type="entry name" value="DHDPS"/>
    <property type="match status" value="1"/>
</dbReference>
<dbReference type="OrthoDB" id="7157803at2"/>
<dbReference type="Gene3D" id="3.20.20.70">
    <property type="entry name" value="Aldolase class I"/>
    <property type="match status" value="1"/>
</dbReference>
<comment type="similarity">
    <text evidence="2">Belongs to the DapA family.</text>
</comment>
<evidence type="ECO:0000313" key="5">
    <source>
        <dbReference type="EMBL" id="RJT36357.1"/>
    </source>
</evidence>
<organism evidence="5 6">
    <name type="scientific">Mesorhizobium waimense</name>
    <dbReference type="NCBI Taxonomy" id="1300307"/>
    <lineage>
        <taxon>Bacteria</taxon>
        <taxon>Pseudomonadati</taxon>
        <taxon>Pseudomonadota</taxon>
        <taxon>Alphaproteobacteria</taxon>
        <taxon>Hyphomicrobiales</taxon>
        <taxon>Phyllobacteriaceae</taxon>
        <taxon>Mesorhizobium</taxon>
    </lineage>
</organism>